<comment type="caution">
    <text evidence="1">The sequence shown here is derived from an EMBL/GenBank/DDBJ whole genome shotgun (WGS) entry which is preliminary data.</text>
</comment>
<keyword evidence="2" id="KW-1185">Reference proteome</keyword>
<dbReference type="RefSeq" id="WP_344885061.1">
    <property type="nucleotide sequence ID" value="NZ_BAABCJ010000006.1"/>
</dbReference>
<evidence type="ECO:0000313" key="1">
    <source>
        <dbReference type="EMBL" id="GAA3709872.1"/>
    </source>
</evidence>
<protein>
    <recommendedName>
        <fullName evidence="3">Asp23/Gls24 family envelope stress response protein</fullName>
    </recommendedName>
</protein>
<name>A0ABP7DT48_9MICC</name>
<evidence type="ECO:0000313" key="2">
    <source>
        <dbReference type="Proteomes" id="UP001501536"/>
    </source>
</evidence>
<evidence type="ECO:0008006" key="3">
    <source>
        <dbReference type="Google" id="ProtNLM"/>
    </source>
</evidence>
<organism evidence="1 2">
    <name type="scientific">Zhihengliuella alba</name>
    <dbReference type="NCBI Taxonomy" id="547018"/>
    <lineage>
        <taxon>Bacteria</taxon>
        <taxon>Bacillati</taxon>
        <taxon>Actinomycetota</taxon>
        <taxon>Actinomycetes</taxon>
        <taxon>Micrococcales</taxon>
        <taxon>Micrococcaceae</taxon>
        <taxon>Zhihengliuella</taxon>
    </lineage>
</organism>
<accession>A0ABP7DT48</accession>
<dbReference type="EMBL" id="BAABCJ010000006">
    <property type="protein sequence ID" value="GAA3709872.1"/>
    <property type="molecule type" value="Genomic_DNA"/>
</dbReference>
<reference evidence="2" key="1">
    <citation type="journal article" date="2019" name="Int. J. Syst. Evol. Microbiol.">
        <title>The Global Catalogue of Microorganisms (GCM) 10K type strain sequencing project: providing services to taxonomists for standard genome sequencing and annotation.</title>
        <authorList>
            <consortium name="The Broad Institute Genomics Platform"/>
            <consortium name="The Broad Institute Genome Sequencing Center for Infectious Disease"/>
            <person name="Wu L."/>
            <person name="Ma J."/>
        </authorList>
    </citation>
    <scope>NUCLEOTIDE SEQUENCE [LARGE SCALE GENOMIC DNA]</scope>
    <source>
        <strain evidence="2">JCM 16961</strain>
    </source>
</reference>
<sequence length="115" mass="12393">MSQLAGHTRISTQALSGVARAIASDLFAVPPGRINVVLDDDLGRLAIGLNLPLPLHAPGPQGASVWDRAVLTRDEVRDRFTRLTGSEVSRIDVRVTGLLQPDHRSRTGRIEGRPA</sequence>
<proteinExistence type="predicted"/>
<gene>
    <name evidence="1" type="ORF">GCM10022377_24410</name>
</gene>
<dbReference type="Proteomes" id="UP001501536">
    <property type="component" value="Unassembled WGS sequence"/>
</dbReference>